<keyword evidence="1" id="KW-0812">Transmembrane</keyword>
<dbReference type="EMBL" id="BARW01003122">
    <property type="protein sequence ID" value="GAI63624.1"/>
    <property type="molecule type" value="Genomic_DNA"/>
</dbReference>
<gene>
    <name evidence="2" type="ORF">S12H4_08170</name>
</gene>
<organism evidence="2">
    <name type="scientific">marine sediment metagenome</name>
    <dbReference type="NCBI Taxonomy" id="412755"/>
    <lineage>
        <taxon>unclassified sequences</taxon>
        <taxon>metagenomes</taxon>
        <taxon>ecological metagenomes</taxon>
    </lineage>
</organism>
<accession>X1S751</accession>
<evidence type="ECO:0000313" key="2">
    <source>
        <dbReference type="EMBL" id="GAI63624.1"/>
    </source>
</evidence>
<feature type="transmembrane region" description="Helical" evidence="1">
    <location>
        <begin position="53"/>
        <end position="75"/>
    </location>
</feature>
<keyword evidence="1" id="KW-1133">Transmembrane helix</keyword>
<keyword evidence="1" id="KW-0472">Membrane</keyword>
<feature type="transmembrane region" description="Helical" evidence="1">
    <location>
        <begin position="29"/>
        <end position="46"/>
    </location>
</feature>
<name>X1S751_9ZZZZ</name>
<feature type="transmembrane region" description="Helical" evidence="1">
    <location>
        <begin position="90"/>
        <end position="108"/>
    </location>
</feature>
<evidence type="ECO:0000256" key="1">
    <source>
        <dbReference type="SAM" id="Phobius"/>
    </source>
</evidence>
<protein>
    <submittedName>
        <fullName evidence="2">Uncharacterized protein</fullName>
    </submittedName>
</protein>
<dbReference type="AlphaFoldDB" id="X1S751"/>
<proteinExistence type="predicted"/>
<reference evidence="2" key="1">
    <citation type="journal article" date="2014" name="Front. Microbiol.">
        <title>High frequency of phylogenetically diverse reductive dehalogenase-homologous genes in deep subseafloor sedimentary metagenomes.</title>
        <authorList>
            <person name="Kawai M."/>
            <person name="Futagami T."/>
            <person name="Toyoda A."/>
            <person name="Takaki Y."/>
            <person name="Nishi S."/>
            <person name="Hori S."/>
            <person name="Arai W."/>
            <person name="Tsubouchi T."/>
            <person name="Morono Y."/>
            <person name="Uchiyama I."/>
            <person name="Ito T."/>
            <person name="Fujiyama A."/>
            <person name="Inagaki F."/>
            <person name="Takami H."/>
        </authorList>
    </citation>
    <scope>NUCLEOTIDE SEQUENCE</scope>
    <source>
        <strain evidence="2">Expedition CK06-06</strain>
    </source>
</reference>
<comment type="caution">
    <text evidence="2">The sequence shown here is derived from an EMBL/GenBank/DDBJ whole genome shotgun (WGS) entry which is preliminary data.</text>
</comment>
<sequence>MKPHSLITLILGIILALFGAVALLFGGSIGGVILLLIGVSLCYLGWRGARKALIVFGHACIVVGCILITWGIYLLPYCKPILLHVFTRPLFWGLFCLLGGICANYHGFCKCIRGGK</sequence>